<reference evidence="1" key="1">
    <citation type="submission" date="2020-10" db="EMBL/GenBank/DDBJ databases">
        <title>Taxonomic study of unclassified bacteria belonging to the class Ktedonobacteria.</title>
        <authorList>
            <person name="Yabe S."/>
            <person name="Wang C.M."/>
            <person name="Zheng Y."/>
            <person name="Sakai Y."/>
            <person name="Cavaletti L."/>
            <person name="Monciardini P."/>
            <person name="Donadio S."/>
        </authorList>
    </citation>
    <scope>NUCLEOTIDE SEQUENCE</scope>
    <source>
        <strain evidence="1">ID150040</strain>
    </source>
</reference>
<dbReference type="RefSeq" id="WP_220206900.1">
    <property type="nucleotide sequence ID" value="NZ_BNJK01000001.1"/>
</dbReference>
<sequence>MKREDLEDATNLERDDIDPKLFAAALAIQHIGRLLAYGGSSNGRSSDEDALHPEHFERFVPRALENAQKTKHFKDHWRNLQQMLPYIKTAWMKGRNLFHEDLTCAMDNQEQMDYFSHIDFAVDCYAYISAKNTYPNNSMMQAWAINGYMVEWREHFLSDLQGENLADGSA</sequence>
<accession>A0A8J3N2U1</accession>
<proteinExistence type="predicted"/>
<organism evidence="1 2">
    <name type="scientific">Reticulibacter mediterranei</name>
    <dbReference type="NCBI Taxonomy" id="2778369"/>
    <lineage>
        <taxon>Bacteria</taxon>
        <taxon>Bacillati</taxon>
        <taxon>Chloroflexota</taxon>
        <taxon>Ktedonobacteria</taxon>
        <taxon>Ktedonobacterales</taxon>
        <taxon>Reticulibacteraceae</taxon>
        <taxon>Reticulibacter</taxon>
    </lineage>
</organism>
<dbReference type="EMBL" id="BNJK01000001">
    <property type="protein sequence ID" value="GHO96262.1"/>
    <property type="molecule type" value="Genomic_DNA"/>
</dbReference>
<comment type="caution">
    <text evidence="1">The sequence shown here is derived from an EMBL/GenBank/DDBJ whole genome shotgun (WGS) entry which is preliminary data.</text>
</comment>
<evidence type="ECO:0000313" key="1">
    <source>
        <dbReference type="EMBL" id="GHO96262.1"/>
    </source>
</evidence>
<name>A0A8J3N2U1_9CHLR</name>
<dbReference type="AlphaFoldDB" id="A0A8J3N2U1"/>
<keyword evidence="2" id="KW-1185">Reference proteome</keyword>
<gene>
    <name evidence="1" type="ORF">KSF_063100</name>
</gene>
<protein>
    <submittedName>
        <fullName evidence="1">Uncharacterized protein</fullName>
    </submittedName>
</protein>
<dbReference type="Proteomes" id="UP000597444">
    <property type="component" value="Unassembled WGS sequence"/>
</dbReference>
<evidence type="ECO:0000313" key="2">
    <source>
        <dbReference type="Proteomes" id="UP000597444"/>
    </source>
</evidence>